<keyword evidence="4" id="KW-1185">Reference proteome</keyword>
<dbReference type="Proteomes" id="UP001161017">
    <property type="component" value="Unassembled WGS sequence"/>
</dbReference>
<comment type="caution">
    <text evidence="3">The sequence shown here is derived from an EMBL/GenBank/DDBJ whole genome shotgun (WGS) entry which is preliminary data.</text>
</comment>
<evidence type="ECO:0000256" key="1">
    <source>
        <dbReference type="SAM" id="MobiDB-lite"/>
    </source>
</evidence>
<dbReference type="EMBL" id="JAPUFD010000001">
    <property type="protein sequence ID" value="MDI1485393.1"/>
    <property type="molecule type" value="Genomic_DNA"/>
</dbReference>
<feature type="signal peptide" evidence="2">
    <location>
        <begin position="1"/>
        <end position="20"/>
    </location>
</feature>
<evidence type="ECO:0000313" key="4">
    <source>
        <dbReference type="Proteomes" id="UP001161017"/>
    </source>
</evidence>
<protein>
    <submittedName>
        <fullName evidence="3">Uncharacterized protein</fullName>
    </submittedName>
</protein>
<dbReference type="AlphaFoldDB" id="A0AA43QIM9"/>
<reference evidence="3" key="1">
    <citation type="journal article" date="2023" name="Genome Biol. Evol.">
        <title>First Whole Genome Sequence and Flow Cytometry Genome Size Data for the Lichen-Forming Fungus Ramalina farinacea (Ascomycota).</title>
        <authorList>
            <person name="Llewellyn T."/>
            <person name="Mian S."/>
            <person name="Hill R."/>
            <person name="Leitch I.J."/>
            <person name="Gaya E."/>
        </authorList>
    </citation>
    <scope>NUCLEOTIDE SEQUENCE</scope>
    <source>
        <strain evidence="3">LIQ254RAFAR</strain>
    </source>
</reference>
<feature type="compositionally biased region" description="Low complexity" evidence="1">
    <location>
        <begin position="24"/>
        <end position="40"/>
    </location>
</feature>
<feature type="chain" id="PRO_5041225859" evidence="2">
    <location>
        <begin position="21"/>
        <end position="243"/>
    </location>
</feature>
<keyword evidence="2" id="KW-0732">Signal</keyword>
<feature type="region of interest" description="Disordered" evidence="1">
    <location>
        <begin position="24"/>
        <end position="43"/>
    </location>
</feature>
<evidence type="ECO:0000256" key="2">
    <source>
        <dbReference type="SAM" id="SignalP"/>
    </source>
</evidence>
<gene>
    <name evidence="3" type="ORF">OHK93_000530</name>
</gene>
<accession>A0AA43QIM9</accession>
<sequence>MHTLALLTSVALLSSHLASSNPILSSRQGNSTSNPSSSKSIGPPTDILDIKEFDSLVTDELYALGDYFDFVEYTATAYPVNSDGSLASAGGNASTDFLTISLQVWNPTTNTLYTQGVQPNATNWTFPFPNNTTLSSSPLTTWDWGFDTPDMQTSLQILQNGGYSGPWLSARLMKWKKDPWYKGDDGMGQVYYLWQKTESPNPKYVAAGCTDQTLHAVVVPQTGNELDWLNKDASTFEKWFQTA</sequence>
<proteinExistence type="predicted"/>
<evidence type="ECO:0000313" key="3">
    <source>
        <dbReference type="EMBL" id="MDI1485393.1"/>
    </source>
</evidence>
<name>A0AA43QIM9_9LECA</name>
<organism evidence="3 4">
    <name type="scientific">Ramalina farinacea</name>
    <dbReference type="NCBI Taxonomy" id="258253"/>
    <lineage>
        <taxon>Eukaryota</taxon>
        <taxon>Fungi</taxon>
        <taxon>Dikarya</taxon>
        <taxon>Ascomycota</taxon>
        <taxon>Pezizomycotina</taxon>
        <taxon>Lecanoromycetes</taxon>
        <taxon>OSLEUM clade</taxon>
        <taxon>Lecanoromycetidae</taxon>
        <taxon>Lecanorales</taxon>
        <taxon>Lecanorineae</taxon>
        <taxon>Ramalinaceae</taxon>
        <taxon>Ramalina</taxon>
    </lineage>
</organism>